<reference evidence="1 2" key="1">
    <citation type="submission" date="2023-05" db="EMBL/GenBank/DDBJ databases">
        <title>Genome sequence of Pinibacter sp. MAH-24.</title>
        <authorList>
            <person name="Huq M.A."/>
        </authorList>
    </citation>
    <scope>NUCLEOTIDE SEQUENCE [LARGE SCALE GENOMIC DNA]</scope>
    <source>
        <strain evidence="1 2">MAH-24</strain>
    </source>
</reference>
<accession>A0ABT6RFH6</accession>
<proteinExistence type="predicted"/>
<name>A0ABT6RFH6_9BACT</name>
<dbReference type="Proteomes" id="UP001226434">
    <property type="component" value="Unassembled WGS sequence"/>
</dbReference>
<evidence type="ECO:0000313" key="2">
    <source>
        <dbReference type="Proteomes" id="UP001226434"/>
    </source>
</evidence>
<gene>
    <name evidence="1" type="ORF">QJ048_12685</name>
</gene>
<organism evidence="1 2">
    <name type="scientific">Pinibacter soli</name>
    <dbReference type="NCBI Taxonomy" id="3044211"/>
    <lineage>
        <taxon>Bacteria</taxon>
        <taxon>Pseudomonadati</taxon>
        <taxon>Bacteroidota</taxon>
        <taxon>Chitinophagia</taxon>
        <taxon>Chitinophagales</taxon>
        <taxon>Chitinophagaceae</taxon>
        <taxon>Pinibacter</taxon>
    </lineage>
</organism>
<keyword evidence="2" id="KW-1185">Reference proteome</keyword>
<protein>
    <submittedName>
        <fullName evidence="1">Uncharacterized protein</fullName>
    </submittedName>
</protein>
<dbReference type="EMBL" id="JASBRG010000007">
    <property type="protein sequence ID" value="MDI3320639.1"/>
    <property type="molecule type" value="Genomic_DNA"/>
</dbReference>
<sequence>MIKKECLSRLPQIIQLQADESYTSSFQTDIANNEILINVKPGRSKDDAWKQIVSTVLGKFDVLENNDEKAGYLRTSWNGSTYRANTVRIRLIIKQSSEDPLAYKVKFVSEESGRSGTAFSADEQFHAFNRVLKKYDGFIEELTTRLKN</sequence>
<comment type="caution">
    <text evidence="1">The sequence shown here is derived from an EMBL/GenBank/DDBJ whole genome shotgun (WGS) entry which is preliminary data.</text>
</comment>
<evidence type="ECO:0000313" key="1">
    <source>
        <dbReference type="EMBL" id="MDI3320639.1"/>
    </source>
</evidence>
<dbReference type="RefSeq" id="WP_282334735.1">
    <property type="nucleotide sequence ID" value="NZ_JASBRG010000007.1"/>
</dbReference>